<dbReference type="CDD" id="cd00691">
    <property type="entry name" value="ascorbate_peroxidase"/>
    <property type="match status" value="1"/>
</dbReference>
<evidence type="ECO:0000256" key="6">
    <source>
        <dbReference type="ARBA" id="ARBA00023002"/>
    </source>
</evidence>
<reference evidence="12 13" key="1">
    <citation type="submission" date="2024-01" db="EMBL/GenBank/DDBJ databases">
        <authorList>
            <consortium name="Genoscope - CEA"/>
            <person name="William W."/>
        </authorList>
    </citation>
    <scope>NUCLEOTIDE SEQUENCE [LARGE SCALE GENOMIC DNA]</scope>
    <source>
        <strain evidence="12 13">29B2s-10</strain>
    </source>
</reference>
<evidence type="ECO:0000256" key="7">
    <source>
        <dbReference type="ARBA" id="ARBA00023004"/>
    </source>
</evidence>
<dbReference type="Gene3D" id="1.10.420.10">
    <property type="entry name" value="Peroxidase, domain 2"/>
    <property type="match status" value="1"/>
</dbReference>
<keyword evidence="7" id="KW-0408">Iron</keyword>
<dbReference type="PRINTS" id="PR00458">
    <property type="entry name" value="PEROXIDASE"/>
</dbReference>
<feature type="region of interest" description="Disordered" evidence="9">
    <location>
        <begin position="1"/>
        <end position="20"/>
    </location>
</feature>
<evidence type="ECO:0000256" key="5">
    <source>
        <dbReference type="ARBA" id="ARBA00022723"/>
    </source>
</evidence>
<organism evidence="12 13">
    <name type="scientific">[Candida] anglica</name>
    <dbReference type="NCBI Taxonomy" id="148631"/>
    <lineage>
        <taxon>Eukaryota</taxon>
        <taxon>Fungi</taxon>
        <taxon>Dikarya</taxon>
        <taxon>Ascomycota</taxon>
        <taxon>Saccharomycotina</taxon>
        <taxon>Pichiomycetes</taxon>
        <taxon>Debaryomycetaceae</taxon>
        <taxon>Kurtzmaniella</taxon>
    </lineage>
</organism>
<proteinExistence type="inferred from homology"/>
<gene>
    <name evidence="12" type="ORF">CAAN4_B03598</name>
</gene>
<dbReference type="GO" id="GO:0004601">
    <property type="term" value="F:peroxidase activity"/>
    <property type="evidence" value="ECO:0007669"/>
    <property type="project" value="UniProtKB-KW"/>
</dbReference>
<dbReference type="Pfam" id="PF00141">
    <property type="entry name" value="peroxidase"/>
    <property type="match status" value="1"/>
</dbReference>
<dbReference type="InterPro" id="IPR010255">
    <property type="entry name" value="Haem_peroxidase_sf"/>
</dbReference>
<dbReference type="InterPro" id="IPR002016">
    <property type="entry name" value="Haem_peroxidase"/>
</dbReference>
<dbReference type="PRINTS" id="PR00459">
    <property type="entry name" value="ASPEROXIDASE"/>
</dbReference>
<dbReference type="PROSITE" id="PS00436">
    <property type="entry name" value="PEROXIDASE_2"/>
    <property type="match status" value="1"/>
</dbReference>
<dbReference type="Gene3D" id="1.10.520.10">
    <property type="match status" value="1"/>
</dbReference>
<accession>A0ABP0E742</accession>
<evidence type="ECO:0000256" key="2">
    <source>
        <dbReference type="ARBA" id="ARBA00005997"/>
    </source>
</evidence>
<name>A0ABP0E742_9ASCO</name>
<keyword evidence="10" id="KW-1133">Transmembrane helix</keyword>
<dbReference type="InterPro" id="IPR044831">
    <property type="entry name" value="Ccp1-like"/>
</dbReference>
<keyword evidence="5" id="KW-0479">Metal-binding</keyword>
<protein>
    <recommendedName>
        <fullName evidence="8">Peroxidase</fullName>
        <ecNumber evidence="8">1.11.1.-</ecNumber>
    </recommendedName>
</protein>
<dbReference type="InterPro" id="IPR019794">
    <property type="entry name" value="Peroxidases_AS"/>
</dbReference>
<evidence type="ECO:0000256" key="9">
    <source>
        <dbReference type="SAM" id="MobiDB-lite"/>
    </source>
</evidence>
<evidence type="ECO:0000313" key="12">
    <source>
        <dbReference type="EMBL" id="CAK7896138.1"/>
    </source>
</evidence>
<dbReference type="PROSITE" id="PS50873">
    <property type="entry name" value="PEROXIDASE_4"/>
    <property type="match status" value="1"/>
</dbReference>
<sequence>MPPNYNQDINPTVSTGLHEPSGRTPNVVQLVQLPFKFFFCVSIVPFLSFQLWMYWTKSVMLAVMRFLLSFPQRTTSVFLYITGIRPRAMNVDIPTSNDEVELAFLQQQEETFFQRFHYSIYKILTLGGKLWGNVVEIEHQLLLIPIHADYIFDRYISHSPICIFSRIRGIESSYVFRGVPLEKTDGFQEYISKKDRVKGKIFNSDIDTETDSPLESTNIVTVVNNVNNLQATNTGISVQSESVCPFINNTDETNNLKIFESSKILEKNINHIINQKDTNMSKSHIQKISKSFTTSTIEKDNFVNIKVNGKDIKLKIVPKPKIKTYFPSISQNEVEYIALVREEIKNVLPRPGYDDGSLAPIILRLSWHCCATYDIISNTGGSNGSTMRYVPEITDEGNTGLDIARSALLPVKQKYPRMTFSDLWTLAGTVAIEEMGGPPIVWKCGRFDCRDSRFVPDNGRLPFAYKSSSHIRETFTRMGFDDRETVALLGAHGLGRCHKRFSGWEGKWTYDPLKFDNSFFTVLLEEKWSAGKVPETGKDQFYNQDKSLMMLNTDLELIRDSGYKKWVQQYAEDEELFKADFSNSFAKLLELGIKRDELGNVKPKDV</sequence>
<keyword evidence="10" id="KW-0472">Membrane</keyword>
<keyword evidence="3 8" id="KW-0575">Peroxidase</keyword>
<evidence type="ECO:0000259" key="11">
    <source>
        <dbReference type="PROSITE" id="PS50873"/>
    </source>
</evidence>
<evidence type="ECO:0000256" key="3">
    <source>
        <dbReference type="ARBA" id="ARBA00022559"/>
    </source>
</evidence>
<evidence type="ECO:0000256" key="10">
    <source>
        <dbReference type="SAM" id="Phobius"/>
    </source>
</evidence>
<comment type="function">
    <text evidence="1">Destroys radicals which are normally produced within the cells and which are toxic to biological systems.</text>
</comment>
<evidence type="ECO:0000256" key="4">
    <source>
        <dbReference type="ARBA" id="ARBA00022617"/>
    </source>
</evidence>
<dbReference type="InterPro" id="IPR002207">
    <property type="entry name" value="Peroxidase_I"/>
</dbReference>
<keyword evidence="6 8" id="KW-0560">Oxidoreductase</keyword>
<dbReference type="EMBL" id="OZ004254">
    <property type="protein sequence ID" value="CAK7896138.1"/>
    <property type="molecule type" value="Genomic_DNA"/>
</dbReference>
<feature type="transmembrane region" description="Helical" evidence="10">
    <location>
        <begin position="35"/>
        <end position="55"/>
    </location>
</feature>
<keyword evidence="10" id="KW-0812">Transmembrane</keyword>
<dbReference type="PANTHER" id="PTHR31356:SF36">
    <property type="entry name" value="L-ASCORBATE PEROXIDASE 3"/>
    <property type="match status" value="1"/>
</dbReference>
<dbReference type="Proteomes" id="UP001497600">
    <property type="component" value="Chromosome B"/>
</dbReference>
<comment type="similarity">
    <text evidence="2">Belongs to the peroxidase family. Cytochrome c peroxidase subfamily.</text>
</comment>
<evidence type="ECO:0000256" key="1">
    <source>
        <dbReference type="ARBA" id="ARBA00003917"/>
    </source>
</evidence>
<feature type="domain" description="Plant heme peroxidase family profile" evidence="11">
    <location>
        <begin position="344"/>
        <end position="602"/>
    </location>
</feature>
<dbReference type="EC" id="1.11.1.-" evidence="8"/>
<keyword evidence="4" id="KW-0349">Heme</keyword>
<dbReference type="PANTHER" id="PTHR31356">
    <property type="entry name" value="THYLAKOID LUMENAL 29 KDA PROTEIN, CHLOROPLASTIC-RELATED"/>
    <property type="match status" value="1"/>
</dbReference>
<evidence type="ECO:0000256" key="8">
    <source>
        <dbReference type="RuleBase" id="RU363051"/>
    </source>
</evidence>
<keyword evidence="13" id="KW-1185">Reference proteome</keyword>
<feature type="compositionally biased region" description="Polar residues" evidence="9">
    <location>
        <begin position="1"/>
        <end position="15"/>
    </location>
</feature>
<evidence type="ECO:0000313" key="13">
    <source>
        <dbReference type="Proteomes" id="UP001497600"/>
    </source>
</evidence>
<dbReference type="SUPFAM" id="SSF48113">
    <property type="entry name" value="Heme-dependent peroxidases"/>
    <property type="match status" value="1"/>
</dbReference>